<reference evidence="2 3" key="1">
    <citation type="submission" date="2017-04" db="EMBL/GenBank/DDBJ databases">
        <authorList>
            <person name="Afonso C.L."/>
            <person name="Miller P.J."/>
            <person name="Scott M.A."/>
            <person name="Spackman E."/>
            <person name="Goraichik I."/>
            <person name="Dimitrov K.M."/>
            <person name="Suarez D.L."/>
            <person name="Swayne D.E."/>
        </authorList>
    </citation>
    <scope>NUCLEOTIDE SEQUENCE [LARGE SCALE GENOMIC DNA]</scope>
    <source>
        <strain evidence="2 3">CGMCC 1.12511</strain>
    </source>
</reference>
<feature type="domain" description="CdiI immunity protein" evidence="1">
    <location>
        <begin position="9"/>
        <end position="94"/>
    </location>
</feature>
<accession>A0A1W2CEE4</accession>
<sequence>MSMSLELSFPALHNLMSAGFNQDFWELDGSPQAVVSAFTPEPIFCARIPGEVDRLVAQFEGEALDDALQEMGNCYDYAKDGLTGGDWLAAVVAQVRAEAPTTDEISALVGRDVTQVLWSAPISIRTASSEVVFEGEVSVDNGVDYYDVPADGEPSIDGLVGHEILAAFVEDDQAWLATAQVRVIGAMAAVSSPSA</sequence>
<dbReference type="EMBL" id="FWXN01000011">
    <property type="protein sequence ID" value="SMC83573.1"/>
    <property type="molecule type" value="Genomic_DNA"/>
</dbReference>
<dbReference type="InterPro" id="IPR041129">
    <property type="entry name" value="CdiI_2"/>
</dbReference>
<evidence type="ECO:0000313" key="3">
    <source>
        <dbReference type="Proteomes" id="UP000192634"/>
    </source>
</evidence>
<name>A0A1W2CEE4_9MICO</name>
<organism evidence="2 3">
    <name type="scientific">Janibacter indicus</name>
    <dbReference type="NCBI Taxonomy" id="857417"/>
    <lineage>
        <taxon>Bacteria</taxon>
        <taxon>Bacillati</taxon>
        <taxon>Actinomycetota</taxon>
        <taxon>Actinomycetes</taxon>
        <taxon>Micrococcales</taxon>
        <taxon>Intrasporangiaceae</taxon>
        <taxon>Janibacter</taxon>
    </lineage>
</organism>
<evidence type="ECO:0000313" key="2">
    <source>
        <dbReference type="EMBL" id="SMC83573.1"/>
    </source>
</evidence>
<evidence type="ECO:0000259" key="1">
    <source>
        <dbReference type="Pfam" id="PF18593"/>
    </source>
</evidence>
<dbReference type="Proteomes" id="UP000192634">
    <property type="component" value="Unassembled WGS sequence"/>
</dbReference>
<dbReference type="Pfam" id="PF18593">
    <property type="entry name" value="CdiI_2"/>
    <property type="match status" value="1"/>
</dbReference>
<dbReference type="AlphaFoldDB" id="A0A1W2CEE4"/>
<protein>
    <recommendedName>
        <fullName evidence="1">CdiI immunity protein domain-containing protein</fullName>
    </recommendedName>
</protein>
<proteinExistence type="predicted"/>
<gene>
    <name evidence="2" type="ORF">SAMN06296429_11125</name>
</gene>